<dbReference type="InterPro" id="IPR015422">
    <property type="entry name" value="PyrdxlP-dep_Trfase_small"/>
</dbReference>
<proteinExistence type="inferred from homology"/>
<dbReference type="GO" id="GO:0006520">
    <property type="term" value="P:amino acid metabolic process"/>
    <property type="evidence" value="ECO:0007669"/>
    <property type="project" value="InterPro"/>
</dbReference>
<reference evidence="5 6" key="1">
    <citation type="submission" date="2007-03" db="EMBL/GenBank/DDBJ databases">
        <authorList>
            <person name="Fulton L."/>
            <person name="Clifton S."/>
            <person name="Fulton B."/>
            <person name="Xu J."/>
            <person name="Minx P."/>
            <person name="Pepin K.H."/>
            <person name="Johnson M."/>
            <person name="Thiruvilangam P."/>
            <person name="Bhonagiri V."/>
            <person name="Nash W.E."/>
            <person name="Mardis E.R."/>
            <person name="Wilson R.K."/>
        </authorList>
    </citation>
    <scope>NUCLEOTIDE SEQUENCE [LARGE SCALE GENOMIC DNA]</scope>
    <source>
        <strain evidence="6">ATCC 8483 / DSM 1896 / JCM 5824 / BCRC 10623 / CCUG 4943 / NCTC 11153</strain>
    </source>
</reference>
<dbReference type="AlphaFoldDB" id="A0AAN3A5A0"/>
<comment type="cofactor">
    <cofactor evidence="1">
        <name>pyridoxal 5'-phosphate</name>
        <dbReference type="ChEBI" id="CHEBI:597326"/>
    </cofactor>
</comment>
<dbReference type="InterPro" id="IPR001597">
    <property type="entry name" value="ArAA_b-elim_lyase/Thr_aldolase"/>
</dbReference>
<dbReference type="CDD" id="cd06502">
    <property type="entry name" value="TA_like"/>
    <property type="match status" value="1"/>
</dbReference>
<protein>
    <submittedName>
        <fullName evidence="5">Beta-eliminating lyase</fullName>
    </submittedName>
</protein>
<feature type="domain" description="Aromatic amino acid beta-eliminating lyase/threonine aldolase" evidence="4">
    <location>
        <begin position="8"/>
        <end position="289"/>
    </location>
</feature>
<sequence length="345" mass="39070">MQETMRSFASDNNSGVHPLVMEALNRANIDHSLGYGNDKWTEEAVAKIKETFTPNCVPLFVFNGTGSNVVALQLMTRPYHSIFCAETAHIYVDECGSPVKMTGCQIRPIATPDGKLTPELMQPYLHGFGDQHHSQPRALYISQCTELGTIYTPEELKRLTDFAHLNGMYVHMDGARIANACAALNLSLKELTVDCGVDILSFGGTKNGLMMGECVIVFNKDLQPEARFIRKQSAQLASKMRYLSCQFTAYLTDNLWLKNANHANAMTTKLYAELKKLPEVTFTQKAESNQLFLTMPRPVIDRMLESYFFYFWNEERNEIRLVTSFDTTEEDVDEFIRVLRSLIIS</sequence>
<dbReference type="InterPro" id="IPR015421">
    <property type="entry name" value="PyrdxlP-dep_Trfase_major"/>
</dbReference>
<dbReference type="Gene3D" id="3.40.640.10">
    <property type="entry name" value="Type I PLP-dependent aspartate aminotransferase-like (Major domain)"/>
    <property type="match status" value="1"/>
</dbReference>
<dbReference type="GO" id="GO:0016829">
    <property type="term" value="F:lyase activity"/>
    <property type="evidence" value="ECO:0007669"/>
    <property type="project" value="UniProtKB-KW"/>
</dbReference>
<comment type="similarity">
    <text evidence="2">Belongs to the threonine aldolase family.</text>
</comment>
<dbReference type="SUPFAM" id="SSF53383">
    <property type="entry name" value="PLP-dependent transferases"/>
    <property type="match status" value="1"/>
</dbReference>
<dbReference type="InterPro" id="IPR015424">
    <property type="entry name" value="PyrdxlP-dep_Trfase"/>
</dbReference>
<evidence type="ECO:0000256" key="1">
    <source>
        <dbReference type="ARBA" id="ARBA00001933"/>
    </source>
</evidence>
<dbReference type="EMBL" id="AAXF02000053">
    <property type="protein sequence ID" value="EDO10182.1"/>
    <property type="molecule type" value="Genomic_DNA"/>
</dbReference>
<dbReference type="Pfam" id="PF01212">
    <property type="entry name" value="Beta_elim_lyase"/>
    <property type="match status" value="1"/>
</dbReference>
<keyword evidence="3" id="KW-0663">Pyridoxal phosphate</keyword>
<comment type="caution">
    <text evidence="5">The sequence shown here is derived from an EMBL/GenBank/DDBJ whole genome shotgun (WGS) entry which is preliminary data.</text>
</comment>
<reference evidence="6" key="2">
    <citation type="submission" date="2007-04" db="EMBL/GenBank/DDBJ databases">
        <title>Draft genome sequence of Bacteroides ovatus (ATCC 8483).</title>
        <authorList>
            <person name="Sudarsanam P."/>
            <person name="Ley R."/>
            <person name="Guruge J."/>
            <person name="Turnbaugh P.J."/>
            <person name="Mahowald M."/>
            <person name="Liep D."/>
            <person name="Gordon J."/>
        </authorList>
    </citation>
    <scope>NUCLEOTIDE SEQUENCE [LARGE SCALE GENOMIC DNA]</scope>
    <source>
        <strain evidence="6">ATCC 8483 / DSM 1896 / JCM 5824 / BCRC 10623 / CCUG 4943 / NCTC 11153</strain>
    </source>
</reference>
<dbReference type="PANTHER" id="PTHR48097:SF5">
    <property type="entry name" value="LOW SPECIFICITY L-THREONINE ALDOLASE"/>
    <property type="match status" value="1"/>
</dbReference>
<name>A0AAN3A5A0_BACO1</name>
<evidence type="ECO:0000256" key="3">
    <source>
        <dbReference type="ARBA" id="ARBA00022898"/>
    </source>
</evidence>
<evidence type="ECO:0000313" key="6">
    <source>
        <dbReference type="Proteomes" id="UP000005475"/>
    </source>
</evidence>
<accession>A0AAN3A5A0</accession>
<evidence type="ECO:0000256" key="2">
    <source>
        <dbReference type="ARBA" id="ARBA00006966"/>
    </source>
</evidence>
<gene>
    <name evidence="5" type="ORF">BACOVA_04563</name>
</gene>
<dbReference type="Gene3D" id="3.90.1150.10">
    <property type="entry name" value="Aspartate Aminotransferase, domain 1"/>
    <property type="match status" value="1"/>
</dbReference>
<evidence type="ECO:0000259" key="4">
    <source>
        <dbReference type="Pfam" id="PF01212"/>
    </source>
</evidence>
<dbReference type="Proteomes" id="UP000005475">
    <property type="component" value="Unassembled WGS sequence"/>
</dbReference>
<dbReference type="PANTHER" id="PTHR48097">
    <property type="entry name" value="L-THREONINE ALDOLASE-RELATED"/>
    <property type="match status" value="1"/>
</dbReference>
<organism evidence="5 6">
    <name type="scientific">Bacteroides ovatus (strain ATCC 8483 / DSM 1896 / JCM 5824 / BCRC 10623 / CCUG 4943 / NCTC 11153)</name>
    <dbReference type="NCBI Taxonomy" id="411476"/>
    <lineage>
        <taxon>Bacteria</taxon>
        <taxon>Pseudomonadati</taxon>
        <taxon>Bacteroidota</taxon>
        <taxon>Bacteroidia</taxon>
        <taxon>Bacteroidales</taxon>
        <taxon>Bacteroidaceae</taxon>
        <taxon>Bacteroides</taxon>
    </lineage>
</organism>
<keyword evidence="5" id="KW-0456">Lyase</keyword>
<evidence type="ECO:0000313" key="5">
    <source>
        <dbReference type="EMBL" id="EDO10182.1"/>
    </source>
</evidence>